<sequence length="169" mass="19146">MPGNSFYVIDSSSLIDMKMYYPMTVFRSLWVRCDSLIAEGRLCAPPVVLEELEQKDDELTEWARGRNGALFHLDSSDLMGRVSEILGVFPNLINSNLDREQADPFVIAMALEKREGPQQMLCGGGDVYVVTEEKNNRNGNKTKIPKVCDHFGLPYISMVDMMVNEGWEF</sequence>
<name>J0SB76_9EURY</name>
<dbReference type="InterPro" id="IPR016541">
    <property type="entry name" value="UCP008505"/>
</dbReference>
<reference evidence="1 2" key="1">
    <citation type="submission" date="2011-08" db="EMBL/GenBank/DDBJ databases">
        <title>The complete genome of Methanofollis liminatans DSM 4140.</title>
        <authorList>
            <consortium name="US DOE Joint Genome Institute (JGI-PGF)"/>
            <person name="Lucas S."/>
            <person name="Han J."/>
            <person name="Lapidus A."/>
            <person name="Bruce D."/>
            <person name="Goodwin L."/>
            <person name="Pitluck S."/>
            <person name="Peters L."/>
            <person name="Kyrpides N."/>
            <person name="Mavromatis K."/>
            <person name="Ivanova N."/>
            <person name="Mikhailova N."/>
            <person name="Lu M."/>
            <person name="Detter J.C."/>
            <person name="Tapia R."/>
            <person name="Han C."/>
            <person name="Land M."/>
            <person name="Hauser L."/>
            <person name="Markowitz V."/>
            <person name="Cheng J.-F."/>
            <person name="Hugenholtz P."/>
            <person name="Woyke T."/>
            <person name="Wu D."/>
            <person name="Spring S."/>
            <person name="Schuler E."/>
            <person name="Brambilla E."/>
            <person name="Klenk H.-P."/>
            <person name="Eisen J.A."/>
        </authorList>
    </citation>
    <scope>NUCLEOTIDE SEQUENCE [LARGE SCALE GENOMIC DNA]</scope>
    <source>
        <strain evidence="1 2">DSM 4140</strain>
    </source>
</reference>
<evidence type="ECO:0000313" key="2">
    <source>
        <dbReference type="Proteomes" id="UP000005095"/>
    </source>
</evidence>
<gene>
    <name evidence="1" type="ORF">Metli_2027</name>
</gene>
<organism evidence="1 2">
    <name type="scientific">Methanofollis liminatans DSM 4140</name>
    <dbReference type="NCBI Taxonomy" id="28892"/>
    <lineage>
        <taxon>Archaea</taxon>
        <taxon>Methanobacteriati</taxon>
        <taxon>Methanobacteriota</taxon>
        <taxon>Stenosarchaea group</taxon>
        <taxon>Methanomicrobia</taxon>
        <taxon>Methanomicrobiales</taxon>
        <taxon>Methanomicrobiaceae</taxon>
        <taxon>Methanofollis</taxon>
    </lineage>
</organism>
<dbReference type="Proteomes" id="UP000005095">
    <property type="component" value="Chromosome"/>
</dbReference>
<dbReference type="AlphaFoldDB" id="J0SB76"/>
<dbReference type="Pfam" id="PF14367">
    <property type="entry name" value="DUF4411"/>
    <property type="match status" value="1"/>
</dbReference>
<accession>J0SB76</accession>
<evidence type="ECO:0000313" key="1">
    <source>
        <dbReference type="EMBL" id="EJG07969.1"/>
    </source>
</evidence>
<dbReference type="HOGENOM" id="CLU_116293_1_0_2"/>
<keyword evidence="2" id="KW-1185">Reference proteome</keyword>
<dbReference type="PIRSF" id="PIRSF008505">
    <property type="entry name" value="UCP008505"/>
    <property type="match status" value="1"/>
</dbReference>
<evidence type="ECO:0008006" key="3">
    <source>
        <dbReference type="Google" id="ProtNLM"/>
    </source>
</evidence>
<proteinExistence type="predicted"/>
<protein>
    <recommendedName>
        <fullName evidence="3">DUF4411 family protein</fullName>
    </recommendedName>
</protein>
<dbReference type="EMBL" id="CM001555">
    <property type="protein sequence ID" value="EJG07969.1"/>
    <property type="molecule type" value="Genomic_DNA"/>
</dbReference>
<dbReference type="RefSeq" id="WP_004040063.1">
    <property type="nucleotide sequence ID" value="NZ_CM001555.1"/>
</dbReference>
<dbReference type="STRING" id="28892.Metli_2027"/>